<name>M0IT78_9EURY</name>
<dbReference type="InterPro" id="IPR006935">
    <property type="entry name" value="Helicase/UvrB_N"/>
</dbReference>
<keyword evidence="3 9" id="KW-0378">Hydrolase</keyword>
<sequence>MTAEDEDREIPPDESGTRSSASEPSDSFDRDTSGRDASDQDVLDRLADVTDTGIPDDGTSDGGISNDSTSDDDISLTSFYEALEAEGRPVVTAQQVARRLDVSQADALDALDVLADAGKVEHVAVETDPLVWYPTEWGELASRERIVLFPKRRELVVDNPTQYTRARLSQFAHLVDTTGDREGRGRGYLYRIRQEDVWQAPFDDVHDLLSMLRSVLPERSAHLESWVEDQWKRAHQFRLYSHEDGYTVLQAATESLMGNVALQKLDESQVYAPISDTESWVRDEEIAAIKRVLYDAGYPVEDDRDLEDGEELDISLHIDLRDYQQDWVNRFIDQRAGVLVGPPGAGKTIAGIGALGAVGGETLILVPSRELARQWREELLSTTDLTRDQIGEYHGGSKEIRPVTIATYQTAGMDRHRSLFDSRRWGLIIYDEAHHIPSRVFQRSANLQSKHRLGLSATPIREDDKEAEIFTLIGPPIGTDWSKLFDAGYVQEPEIEIRYVGWSDDMARNEWAASDGRERHMLAAMNPGKIFEIRRLRARHADSKTLVFVDYLDQGETISEALDVPFVSGETRHHRREAYFEAFRDDDLDTLVISRIGDEGIDLPNAELAIVASGLGGSRRQGSQRAGRTMRPAGSALMYVLATRGTSEEDFAQRQMQHLAGKGIRVRETNADESEPSKPESSPETADSDSDSDSNSDSQPDPDTPPSN</sequence>
<dbReference type="Proteomes" id="UP000011550">
    <property type="component" value="Unassembled WGS sequence"/>
</dbReference>
<dbReference type="STRING" id="662479.C440_00020"/>
<evidence type="ECO:0000256" key="5">
    <source>
        <dbReference type="ARBA" id="ARBA00022840"/>
    </source>
</evidence>
<dbReference type="Pfam" id="PF16203">
    <property type="entry name" value="ERCC3_RAD25_C"/>
    <property type="match status" value="1"/>
</dbReference>
<dbReference type="InterPro" id="IPR014001">
    <property type="entry name" value="Helicase_ATP-bd"/>
</dbReference>
<dbReference type="PANTHER" id="PTHR11274">
    <property type="entry name" value="RAD25/XP-B DNA REPAIR HELICASE"/>
    <property type="match status" value="1"/>
</dbReference>
<feature type="compositionally biased region" description="Basic and acidic residues" evidence="10">
    <location>
        <begin position="665"/>
        <end position="678"/>
    </location>
</feature>
<dbReference type="SMART" id="SM00490">
    <property type="entry name" value="HELICc"/>
    <property type="match status" value="1"/>
</dbReference>
<dbReference type="InterPro" id="IPR030882">
    <property type="entry name" value="Helicase_Rad25_arc"/>
</dbReference>
<evidence type="ECO:0000256" key="9">
    <source>
        <dbReference type="HAMAP-Rule" id="MF_01489"/>
    </source>
</evidence>
<dbReference type="GO" id="GO:0003677">
    <property type="term" value="F:DNA binding"/>
    <property type="evidence" value="ECO:0007669"/>
    <property type="project" value="InterPro"/>
</dbReference>
<dbReference type="PATRIC" id="fig|662479.7.peg.4"/>
<dbReference type="PROSITE" id="PS51192">
    <property type="entry name" value="HELICASE_ATP_BIND_1"/>
    <property type="match status" value="1"/>
</dbReference>
<evidence type="ECO:0000256" key="1">
    <source>
        <dbReference type="ARBA" id="ARBA00006637"/>
    </source>
</evidence>
<dbReference type="OrthoDB" id="8379at2157"/>
<evidence type="ECO:0000256" key="6">
    <source>
        <dbReference type="ARBA" id="ARBA00023235"/>
    </source>
</evidence>
<keyword evidence="4 9" id="KW-0347">Helicase</keyword>
<organism evidence="13 14">
    <name type="scientific">Haloferax mucosum ATCC BAA-1512</name>
    <dbReference type="NCBI Taxonomy" id="662479"/>
    <lineage>
        <taxon>Archaea</taxon>
        <taxon>Methanobacteriati</taxon>
        <taxon>Methanobacteriota</taxon>
        <taxon>Stenosarchaea group</taxon>
        <taxon>Halobacteria</taxon>
        <taxon>Halobacteriales</taxon>
        <taxon>Haloferacaceae</taxon>
        <taxon>Haloferax</taxon>
    </lineage>
</organism>
<proteinExistence type="inferred from homology"/>
<reference evidence="13 14" key="1">
    <citation type="journal article" date="2014" name="PLoS Genet.">
        <title>Phylogenetically driven sequencing of extremely halophilic archaea reveals strategies for static and dynamic osmo-response.</title>
        <authorList>
            <person name="Becker E.A."/>
            <person name="Seitzer P.M."/>
            <person name="Tritt A."/>
            <person name="Larsen D."/>
            <person name="Krusor M."/>
            <person name="Yao A.I."/>
            <person name="Wu D."/>
            <person name="Madern D."/>
            <person name="Eisen J.A."/>
            <person name="Darling A.E."/>
            <person name="Facciotti M.T."/>
        </authorList>
    </citation>
    <scope>NUCLEOTIDE SEQUENCE [LARGE SCALE GENOMIC DNA]</scope>
    <source>
        <strain evidence="13 14">ATCC BAA-1512</strain>
    </source>
</reference>
<comment type="catalytic activity">
    <reaction evidence="8 9">
        <text>ATP + H2O = ADP + phosphate + H(+)</text>
        <dbReference type="Rhea" id="RHEA:13065"/>
        <dbReference type="ChEBI" id="CHEBI:15377"/>
        <dbReference type="ChEBI" id="CHEBI:15378"/>
        <dbReference type="ChEBI" id="CHEBI:30616"/>
        <dbReference type="ChEBI" id="CHEBI:43474"/>
        <dbReference type="ChEBI" id="CHEBI:456216"/>
        <dbReference type="EC" id="5.6.2.4"/>
    </reaction>
</comment>
<protein>
    <recommendedName>
        <fullName evidence="9">Putative DNA 3'-5' helicase Rad25</fullName>
        <ecNumber evidence="9">5.6.2.4</ecNumber>
    </recommendedName>
</protein>
<dbReference type="EC" id="5.6.2.4" evidence="9"/>
<dbReference type="GO" id="GO:0016887">
    <property type="term" value="F:ATP hydrolysis activity"/>
    <property type="evidence" value="ECO:0007669"/>
    <property type="project" value="RHEA"/>
</dbReference>
<dbReference type="SUPFAM" id="SSF52540">
    <property type="entry name" value="P-loop containing nucleoside triphosphate hydrolases"/>
    <property type="match status" value="1"/>
</dbReference>
<evidence type="ECO:0000313" key="13">
    <source>
        <dbReference type="EMBL" id="ELZ98694.1"/>
    </source>
</evidence>
<feature type="domain" description="Helicase C-terminal" evidence="12">
    <location>
        <begin position="532"/>
        <end position="682"/>
    </location>
</feature>
<dbReference type="InterPro" id="IPR027417">
    <property type="entry name" value="P-loop_NTPase"/>
</dbReference>
<keyword evidence="14" id="KW-1185">Reference proteome</keyword>
<dbReference type="AlphaFoldDB" id="M0IT78"/>
<comment type="caution">
    <text evidence="13">The sequence shown here is derived from an EMBL/GenBank/DDBJ whole genome shotgun (WGS) entry which is preliminary data.</text>
</comment>
<dbReference type="RefSeq" id="WP_008317058.1">
    <property type="nucleotide sequence ID" value="NZ_AOLN01000001.1"/>
</dbReference>
<dbReference type="GO" id="GO:0043138">
    <property type="term" value="F:3'-5' DNA helicase activity"/>
    <property type="evidence" value="ECO:0007669"/>
    <property type="project" value="UniProtKB-EC"/>
</dbReference>
<evidence type="ECO:0000256" key="4">
    <source>
        <dbReference type="ARBA" id="ARBA00022806"/>
    </source>
</evidence>
<evidence type="ECO:0000256" key="3">
    <source>
        <dbReference type="ARBA" id="ARBA00022801"/>
    </source>
</evidence>
<dbReference type="InterPro" id="IPR032438">
    <property type="entry name" value="ERCC3_RAD25_C"/>
</dbReference>
<dbReference type="HAMAP" id="MF_01489">
    <property type="entry name" value="Helicase_Rad25_arch"/>
    <property type="match status" value="1"/>
</dbReference>
<evidence type="ECO:0000259" key="11">
    <source>
        <dbReference type="PROSITE" id="PS51192"/>
    </source>
</evidence>
<keyword evidence="5 9" id="KW-0067">ATP-binding</keyword>
<dbReference type="SMART" id="SM00487">
    <property type="entry name" value="DEXDc"/>
    <property type="match status" value="1"/>
</dbReference>
<dbReference type="Gene3D" id="3.40.50.300">
    <property type="entry name" value="P-loop containing nucleotide triphosphate hydrolases"/>
    <property type="match status" value="2"/>
</dbReference>
<evidence type="ECO:0000256" key="2">
    <source>
        <dbReference type="ARBA" id="ARBA00022741"/>
    </source>
</evidence>
<keyword evidence="6 9" id="KW-0413">Isomerase</keyword>
<dbReference type="Pfam" id="PF04851">
    <property type="entry name" value="ResIII"/>
    <property type="match status" value="1"/>
</dbReference>
<evidence type="ECO:0000256" key="7">
    <source>
        <dbReference type="ARBA" id="ARBA00034617"/>
    </source>
</evidence>
<dbReference type="InterPro" id="IPR050615">
    <property type="entry name" value="ATP-dep_DNA_Helicase"/>
</dbReference>
<dbReference type="InterPro" id="IPR001650">
    <property type="entry name" value="Helicase_C-like"/>
</dbReference>
<dbReference type="PANTHER" id="PTHR11274:SF0">
    <property type="entry name" value="GENERAL TRANSCRIPTION AND DNA REPAIR FACTOR IIH HELICASE SUBUNIT XPB"/>
    <property type="match status" value="1"/>
</dbReference>
<comment type="catalytic activity">
    <reaction evidence="7 9">
        <text>Couples ATP hydrolysis with the unwinding of duplex DNA by translocating in the 3'-5' direction.</text>
        <dbReference type="EC" id="5.6.2.4"/>
    </reaction>
</comment>
<gene>
    <name evidence="9" type="primary">rad25</name>
    <name evidence="13" type="ORF">C440_00020</name>
</gene>
<evidence type="ECO:0000259" key="12">
    <source>
        <dbReference type="PROSITE" id="PS51194"/>
    </source>
</evidence>
<evidence type="ECO:0000256" key="8">
    <source>
        <dbReference type="ARBA" id="ARBA00048988"/>
    </source>
</evidence>
<feature type="region of interest" description="Disordered" evidence="10">
    <location>
        <begin position="659"/>
        <end position="708"/>
    </location>
</feature>
<dbReference type="EMBL" id="AOLN01000001">
    <property type="protein sequence ID" value="ELZ98694.1"/>
    <property type="molecule type" value="Genomic_DNA"/>
</dbReference>
<feature type="region of interest" description="Disordered" evidence="10">
    <location>
        <begin position="1"/>
        <end position="71"/>
    </location>
</feature>
<dbReference type="GO" id="GO:0005524">
    <property type="term" value="F:ATP binding"/>
    <property type="evidence" value="ECO:0007669"/>
    <property type="project" value="UniProtKB-UniRule"/>
</dbReference>
<dbReference type="PROSITE" id="PS51194">
    <property type="entry name" value="HELICASE_CTER"/>
    <property type="match status" value="1"/>
</dbReference>
<evidence type="ECO:0000256" key="10">
    <source>
        <dbReference type="SAM" id="MobiDB-lite"/>
    </source>
</evidence>
<comment type="similarity">
    <text evidence="1 9">Belongs to the helicase family. RAD25/XPB subfamily.</text>
</comment>
<keyword evidence="2 9" id="KW-0547">Nucleotide-binding</keyword>
<feature type="compositionally biased region" description="Basic and acidic residues" evidence="10">
    <location>
        <begin position="27"/>
        <end position="48"/>
    </location>
</feature>
<evidence type="ECO:0000313" key="14">
    <source>
        <dbReference type="Proteomes" id="UP000011550"/>
    </source>
</evidence>
<feature type="domain" description="Helicase ATP-binding" evidence="11">
    <location>
        <begin position="328"/>
        <end position="477"/>
    </location>
</feature>
<accession>M0IT78</accession>